<keyword evidence="7" id="KW-1185">Reference proteome</keyword>
<dbReference type="Proteomes" id="UP000005104">
    <property type="component" value="Chromosome"/>
</dbReference>
<dbReference type="OrthoDB" id="1798269at2"/>
<feature type="domain" description="Response regulatory" evidence="5">
    <location>
        <begin position="3"/>
        <end position="118"/>
    </location>
</feature>
<evidence type="ECO:0000256" key="1">
    <source>
        <dbReference type="ARBA" id="ARBA00018672"/>
    </source>
</evidence>
<name>H5XV37_9FIRM</name>
<dbReference type="InterPro" id="IPR050595">
    <property type="entry name" value="Bact_response_regulator"/>
</dbReference>
<dbReference type="EMBL" id="CM001441">
    <property type="protein sequence ID" value="EHQ89635.1"/>
    <property type="molecule type" value="Genomic_DNA"/>
</dbReference>
<dbReference type="HOGENOM" id="CLU_000445_69_17_9"/>
<dbReference type="Pfam" id="PF00072">
    <property type="entry name" value="Response_reg"/>
    <property type="match status" value="1"/>
</dbReference>
<keyword evidence="2 4" id="KW-0597">Phosphoprotein</keyword>
<proteinExistence type="predicted"/>
<dbReference type="InterPro" id="IPR001789">
    <property type="entry name" value="Sig_transdc_resp-reg_receiver"/>
</dbReference>
<dbReference type="STRING" id="768710.DesyoDRAFT_2569"/>
<dbReference type="SMART" id="SM00448">
    <property type="entry name" value="REC"/>
    <property type="match status" value="1"/>
</dbReference>
<evidence type="ECO:0000256" key="4">
    <source>
        <dbReference type="PROSITE-ProRule" id="PRU00169"/>
    </source>
</evidence>
<organism evidence="6 7">
    <name type="scientific">Desulfosporosinus youngiae DSM 17734</name>
    <dbReference type="NCBI Taxonomy" id="768710"/>
    <lineage>
        <taxon>Bacteria</taxon>
        <taxon>Bacillati</taxon>
        <taxon>Bacillota</taxon>
        <taxon>Clostridia</taxon>
        <taxon>Eubacteriales</taxon>
        <taxon>Desulfitobacteriaceae</taxon>
        <taxon>Desulfosporosinus</taxon>
    </lineage>
</organism>
<protein>
    <recommendedName>
        <fullName evidence="1">Stage 0 sporulation protein A homolog</fullName>
    </recommendedName>
</protein>
<dbReference type="InterPro" id="IPR011006">
    <property type="entry name" value="CheY-like_superfamily"/>
</dbReference>
<evidence type="ECO:0000259" key="5">
    <source>
        <dbReference type="PROSITE" id="PS50110"/>
    </source>
</evidence>
<feature type="modified residue" description="4-aspartylphosphate" evidence="4">
    <location>
        <position position="52"/>
    </location>
</feature>
<dbReference type="GO" id="GO:0003677">
    <property type="term" value="F:DNA binding"/>
    <property type="evidence" value="ECO:0007669"/>
    <property type="project" value="UniProtKB-KW"/>
</dbReference>
<evidence type="ECO:0000313" key="6">
    <source>
        <dbReference type="EMBL" id="EHQ89635.1"/>
    </source>
</evidence>
<dbReference type="PANTHER" id="PTHR44591">
    <property type="entry name" value="STRESS RESPONSE REGULATOR PROTEIN 1"/>
    <property type="match status" value="1"/>
</dbReference>
<evidence type="ECO:0000313" key="7">
    <source>
        <dbReference type="Proteomes" id="UP000005104"/>
    </source>
</evidence>
<dbReference type="SUPFAM" id="SSF52172">
    <property type="entry name" value="CheY-like"/>
    <property type="match status" value="1"/>
</dbReference>
<gene>
    <name evidence="6" type="ORF">DesyoDRAFT_2569</name>
</gene>
<dbReference type="eggNOG" id="COG0784">
    <property type="taxonomic scope" value="Bacteria"/>
</dbReference>
<evidence type="ECO:0000256" key="2">
    <source>
        <dbReference type="ARBA" id="ARBA00022553"/>
    </source>
</evidence>
<comment type="function">
    <text evidence="3">May play the central regulatory role in sporulation. It may be an element of the effector pathway responsible for the activation of sporulation genes in response to nutritional stress. Spo0A may act in concert with spo0H (a sigma factor) to control the expression of some genes that are critical to the sporulation process.</text>
</comment>
<accession>H5XV37</accession>
<dbReference type="Gene3D" id="3.40.50.2300">
    <property type="match status" value="1"/>
</dbReference>
<dbReference type="GO" id="GO:0000160">
    <property type="term" value="P:phosphorelay signal transduction system"/>
    <property type="evidence" value="ECO:0007669"/>
    <property type="project" value="InterPro"/>
</dbReference>
<dbReference type="AlphaFoldDB" id="H5XV37"/>
<keyword evidence="6" id="KW-0238">DNA-binding</keyword>
<dbReference type="PROSITE" id="PS50110">
    <property type="entry name" value="RESPONSE_REGULATORY"/>
    <property type="match status" value="1"/>
</dbReference>
<evidence type="ECO:0000256" key="3">
    <source>
        <dbReference type="ARBA" id="ARBA00024867"/>
    </source>
</evidence>
<reference evidence="6 7" key="1">
    <citation type="submission" date="2011-11" db="EMBL/GenBank/DDBJ databases">
        <title>The Noncontiguous Finished genome of Desulfosporosinus youngiae DSM 17734.</title>
        <authorList>
            <consortium name="US DOE Joint Genome Institute (JGI-PGF)"/>
            <person name="Lucas S."/>
            <person name="Han J."/>
            <person name="Lapidus A."/>
            <person name="Cheng J.-F."/>
            <person name="Goodwin L."/>
            <person name="Pitluck S."/>
            <person name="Peters L."/>
            <person name="Ovchinnikova G."/>
            <person name="Lu M."/>
            <person name="Land M.L."/>
            <person name="Hauser L."/>
            <person name="Pester M."/>
            <person name="Spring S."/>
            <person name="Ollivier B."/>
            <person name="Rattei T."/>
            <person name="Klenk H.-P."/>
            <person name="Wagner M."/>
            <person name="Loy A."/>
            <person name="Woyke T.J."/>
        </authorList>
    </citation>
    <scope>NUCLEOTIDE SEQUENCE [LARGE SCALE GENOMIC DNA]</scope>
    <source>
        <strain evidence="6 7">DSM 17734</strain>
    </source>
</reference>
<dbReference type="PANTHER" id="PTHR44591:SF3">
    <property type="entry name" value="RESPONSE REGULATORY DOMAIN-CONTAINING PROTEIN"/>
    <property type="match status" value="1"/>
</dbReference>
<sequence length="119" mass="13460">MANILMIEDNTFIGRVIQMVLEEVGHKVEWCKSGTEAFDVLDSKQPDLVMTDLGLPGKSGKEVLEKMRSEQHLVGVPAIIMTGSFPDSKDYPEKNFYQGILEKPFDLEELKTTIKQWVS</sequence>